<dbReference type="STRING" id="1263015.BN580_02098"/>
<dbReference type="EMBL" id="CBFW010000356">
    <property type="protein sequence ID" value="CDC76231.1"/>
    <property type="molecule type" value="Genomic_DNA"/>
</dbReference>
<keyword evidence="2" id="KW-0813">Transport</keyword>
<organism evidence="2 4">
    <name type="scientific">Candidatus Colimorpha enterica</name>
    <dbReference type="NCBI Taxonomy" id="3083063"/>
    <lineage>
        <taxon>Bacteria</taxon>
        <taxon>Pseudomonadati</taxon>
        <taxon>Bacteroidota</taxon>
        <taxon>Bacteroidia</taxon>
        <taxon>Bacteroidales</taxon>
        <taxon>Candidatus Colimorpha</taxon>
    </lineage>
</organism>
<sequence>MMKKRTIRTVSLALVCAFAAVSGACAKKDPLKPPGTTSGTADTSDPYEALPDADYNGYDFRVLIRDDDWIVADMFQDEPSSDTVQSQIYDRNRKVEGRYGISVVSVPKNDGFTAVDSIFAGDADYDLILPHARYCAVYAGGGYLLDWNTVPNLNTGGKWWDQNAIKSLSINGKLMYATGDISYWSYGATNLLLFNKDLFTGLELEFPYQKVRDNSWTIDDFEVLVKKGSKDLNGDGQIDKDNDRFGYMTIGFVGDVQAYHATGNTVISKDGDDTPYISYYTERAEDVWRWYSKLIYSEYCYFQDKLVSYFDTDAVAGFRDGRSLFIDINTINVTTMRSMENEFGIIPWPTYIEGEKFLTNVDAGLHLFCIPITAEDPGRTGLILEALCILGNRHVIPQYYETTVKYRDARDDESFEMLDLIFDGRVYDLGYYNVELTGAVGKNENIANNFKYLTENKVSSMAVTWSKFGDMANQYLSDYLDKLAEMQG</sequence>
<proteinExistence type="predicted"/>
<dbReference type="PROSITE" id="PS51257">
    <property type="entry name" value="PROKAR_LIPOPROTEIN"/>
    <property type="match status" value="1"/>
</dbReference>
<feature type="signal peptide" evidence="1">
    <location>
        <begin position="1"/>
        <end position="26"/>
    </location>
</feature>
<evidence type="ECO:0000313" key="2">
    <source>
        <dbReference type="EMBL" id="CDC76231.1"/>
    </source>
</evidence>
<feature type="chain" id="PRO_5041861167" evidence="1">
    <location>
        <begin position="27"/>
        <end position="488"/>
    </location>
</feature>
<keyword evidence="1" id="KW-0732">Signal</keyword>
<comment type="caution">
    <text evidence="2">The sequence shown here is derived from an EMBL/GenBank/DDBJ whole genome shotgun (WGS) entry which is preliminary data.</text>
</comment>
<evidence type="ECO:0000313" key="5">
    <source>
        <dbReference type="Proteomes" id="UP001139365"/>
    </source>
</evidence>
<keyword evidence="2" id="KW-0762">Sugar transport</keyword>
<dbReference type="EMBL" id="JALEMU010000009">
    <property type="protein sequence ID" value="MCI5754733.1"/>
    <property type="molecule type" value="Genomic_DNA"/>
</dbReference>
<gene>
    <name evidence="2" type="ORF">BN580_02098</name>
    <name evidence="3" type="ORF">MR241_00380</name>
</gene>
<dbReference type="Proteomes" id="UP000017938">
    <property type="component" value="Unassembled WGS sequence"/>
</dbReference>
<reference evidence="3 5" key="2">
    <citation type="submission" date="2022-03" db="EMBL/GenBank/DDBJ databases">
        <title>Metagenome-assembled genomes from swine fecal metagenomes.</title>
        <authorList>
            <person name="Holman D.B."/>
            <person name="Kommadath A."/>
        </authorList>
    </citation>
    <scope>NUCLEOTIDE SEQUENCE [LARGE SCALE GENOMIC DNA]</scope>
    <source>
        <strain evidence="3">SUG147</strain>
    </source>
</reference>
<reference evidence="2" key="1">
    <citation type="submission" date="2012-11" db="EMBL/GenBank/DDBJ databases">
        <title>Dependencies among metagenomic species, viruses, plasmids and units of genetic variation.</title>
        <authorList>
            <person name="Nielsen H.B."/>
            <person name="Almeida M."/>
            <person name="Juncker A.S."/>
            <person name="Rasmussen S."/>
            <person name="Li J."/>
            <person name="Sunagawa S."/>
            <person name="Plichta D."/>
            <person name="Gautier L."/>
            <person name="Le Chatelier E."/>
            <person name="Peletier E."/>
            <person name="Bonde I."/>
            <person name="Nielsen T."/>
            <person name="Manichanh C."/>
            <person name="Arumugam M."/>
            <person name="Batto J."/>
            <person name="Santos M.B.Q.D."/>
            <person name="Blom N."/>
            <person name="Borruel N."/>
            <person name="Burgdorf K.S."/>
            <person name="Boumezbeur F."/>
            <person name="Casellas F."/>
            <person name="Dore J."/>
            <person name="Guarner F."/>
            <person name="Hansen T."/>
            <person name="Hildebrand F."/>
            <person name="Kaas R.S."/>
            <person name="Kennedy S."/>
            <person name="Kristiansen K."/>
            <person name="Kultima J.R."/>
            <person name="Leonard P."/>
            <person name="Levenez F."/>
            <person name="Lund O."/>
            <person name="Moumen B."/>
            <person name="Le Paslier D."/>
            <person name="Pons N."/>
            <person name="Pedersen O."/>
            <person name="Prifti E."/>
            <person name="Qin J."/>
            <person name="Raes J."/>
            <person name="Tap J."/>
            <person name="Tims S."/>
            <person name="Ussery D.W."/>
            <person name="Yamada T."/>
            <person name="MetaHit consortium"/>
            <person name="Renault P."/>
            <person name="Sicheritz-Ponten T."/>
            <person name="Bork P."/>
            <person name="Wang J."/>
            <person name="Brunak S."/>
            <person name="Ehrlich S.D."/>
        </authorList>
    </citation>
    <scope>NUCLEOTIDE SEQUENCE [LARGE SCALE GENOMIC DNA]</scope>
</reference>
<evidence type="ECO:0000313" key="3">
    <source>
        <dbReference type="EMBL" id="MCI5754733.1"/>
    </source>
</evidence>
<dbReference type="AlphaFoldDB" id="R6U809"/>
<accession>R6U809</accession>
<dbReference type="SUPFAM" id="SSF53850">
    <property type="entry name" value="Periplasmic binding protein-like II"/>
    <property type="match status" value="1"/>
</dbReference>
<dbReference type="Gene3D" id="3.40.190.10">
    <property type="entry name" value="Periplasmic binding protein-like II"/>
    <property type="match status" value="1"/>
</dbReference>
<dbReference type="Proteomes" id="UP001139365">
    <property type="component" value="Unassembled WGS sequence"/>
</dbReference>
<evidence type="ECO:0000313" key="4">
    <source>
        <dbReference type="Proteomes" id="UP000017938"/>
    </source>
</evidence>
<protein>
    <submittedName>
        <fullName evidence="2">ABC-type sugar transport system periplasmic component</fullName>
    </submittedName>
</protein>
<evidence type="ECO:0000256" key="1">
    <source>
        <dbReference type="SAM" id="SignalP"/>
    </source>
</evidence>
<name>R6U809_9BACT</name>